<gene>
    <name evidence="5" type="ORF">OJ16_03960</name>
</gene>
<dbReference type="OrthoDB" id="5900563at2"/>
<keyword evidence="4" id="KW-0175">Coiled coil</keyword>
<keyword evidence="3" id="KW-1005">Bacterial flagellum biogenesis</keyword>
<protein>
    <submittedName>
        <fullName evidence="5">Molecular chaperone</fullName>
    </submittedName>
</protein>
<name>A0A0C2JR25_9VIBR</name>
<organism evidence="5 6">
    <name type="scientific">Vibrio renipiscarius</name>
    <dbReference type="NCBI Taxonomy" id="1461322"/>
    <lineage>
        <taxon>Bacteria</taxon>
        <taxon>Pseudomonadati</taxon>
        <taxon>Pseudomonadota</taxon>
        <taxon>Gammaproteobacteria</taxon>
        <taxon>Vibrionales</taxon>
        <taxon>Vibrionaceae</taxon>
        <taxon>Vibrio</taxon>
    </lineage>
</organism>
<dbReference type="AlphaFoldDB" id="A0A0C2JR25"/>
<comment type="function">
    <text evidence="1">Required for the efficient initiation of filament assembly.</text>
</comment>
<evidence type="ECO:0000256" key="1">
    <source>
        <dbReference type="ARBA" id="ARBA00002397"/>
    </source>
</evidence>
<sequence>MAALQGLVEFQHRNAYDLSELLKKEQQAIAQRISKDIEALARQKSTLILQLQQTDERIGRHPDVESLKTDPELSQIVANIHQLIAQCQHTNTINGEALQRAQLSFHKLNNLMKQSQGKIGMTYTAEGQTRNISTLGTNLKA</sequence>
<dbReference type="STRING" id="1461322.OJ16_03960"/>
<dbReference type="Pfam" id="PF05130">
    <property type="entry name" value="FlgN"/>
    <property type="match status" value="1"/>
</dbReference>
<dbReference type="InterPro" id="IPR007809">
    <property type="entry name" value="FlgN-like"/>
</dbReference>
<evidence type="ECO:0000313" key="5">
    <source>
        <dbReference type="EMBL" id="KII80489.1"/>
    </source>
</evidence>
<reference evidence="5 6" key="1">
    <citation type="submission" date="2014-11" db="EMBL/GenBank/DDBJ databases">
        <title>Draft Genome Sequence of Vibrio piscirenalis strains CECT 8603T and CECT 8604, two marine Gammaproteobacterium isolated from cultured gilthead sea bream (Sparus aurata).</title>
        <authorList>
            <person name="Arahal D.R."/>
            <person name="Rodrigo-Torres L."/>
            <person name="Lucena T."/>
            <person name="Pujalte M.J."/>
        </authorList>
    </citation>
    <scope>NUCLEOTIDE SEQUENCE [LARGE SCALE GENOMIC DNA]</scope>
    <source>
        <strain evidence="5 6">DCR 1-4-2</strain>
    </source>
</reference>
<dbReference type="Gene3D" id="1.20.58.300">
    <property type="entry name" value="FlgN-like"/>
    <property type="match status" value="1"/>
</dbReference>
<keyword evidence="6" id="KW-1185">Reference proteome</keyword>
<dbReference type="InterPro" id="IPR036679">
    <property type="entry name" value="FlgN-like_sf"/>
</dbReference>
<evidence type="ECO:0000256" key="3">
    <source>
        <dbReference type="ARBA" id="ARBA00022795"/>
    </source>
</evidence>
<proteinExistence type="inferred from homology"/>
<evidence type="ECO:0000256" key="2">
    <source>
        <dbReference type="ARBA" id="ARBA00007703"/>
    </source>
</evidence>
<dbReference type="EMBL" id="JTKH01000006">
    <property type="protein sequence ID" value="KII80489.1"/>
    <property type="molecule type" value="Genomic_DNA"/>
</dbReference>
<accession>A0A0C2P1P8</accession>
<dbReference type="Proteomes" id="UP000031672">
    <property type="component" value="Unassembled WGS sequence"/>
</dbReference>
<feature type="coiled-coil region" evidence="4">
    <location>
        <begin position="23"/>
        <end position="57"/>
    </location>
</feature>
<evidence type="ECO:0000256" key="4">
    <source>
        <dbReference type="SAM" id="Coils"/>
    </source>
</evidence>
<dbReference type="RefSeq" id="WP_040987680.1">
    <property type="nucleotide sequence ID" value="NZ_JBFRUC010000037.1"/>
</dbReference>
<dbReference type="GO" id="GO:0044780">
    <property type="term" value="P:bacterial-type flagellum assembly"/>
    <property type="evidence" value="ECO:0007669"/>
    <property type="project" value="InterPro"/>
</dbReference>
<comment type="similarity">
    <text evidence="2">Belongs to the FlgN family.</text>
</comment>
<comment type="caution">
    <text evidence="5">The sequence shown here is derived from an EMBL/GenBank/DDBJ whole genome shotgun (WGS) entry which is preliminary data.</text>
</comment>
<dbReference type="SUPFAM" id="SSF140566">
    <property type="entry name" value="FlgN-like"/>
    <property type="match status" value="1"/>
</dbReference>
<evidence type="ECO:0000313" key="6">
    <source>
        <dbReference type="Proteomes" id="UP000031672"/>
    </source>
</evidence>
<accession>A0A0C2JR25</accession>